<dbReference type="PROSITE" id="PS50943">
    <property type="entry name" value="HTH_CROC1"/>
    <property type="match status" value="1"/>
</dbReference>
<dbReference type="Gene3D" id="1.10.260.40">
    <property type="entry name" value="lambda repressor-like DNA-binding domains"/>
    <property type="match status" value="1"/>
</dbReference>
<feature type="domain" description="HTH cro/C1-type" evidence="3">
    <location>
        <begin position="7"/>
        <end position="61"/>
    </location>
</feature>
<gene>
    <name evidence="4" type="ORF">HMPREF0501_01473</name>
</gene>
<feature type="transmembrane region" description="Helical" evidence="2">
    <location>
        <begin position="156"/>
        <end position="174"/>
    </location>
</feature>
<evidence type="ECO:0000256" key="1">
    <source>
        <dbReference type="ARBA" id="ARBA00023125"/>
    </source>
</evidence>
<name>C7XXQ9_9LACO</name>
<dbReference type="GO" id="GO:0003677">
    <property type="term" value="F:DNA binding"/>
    <property type="evidence" value="ECO:0007669"/>
    <property type="project" value="UniProtKB-KW"/>
</dbReference>
<evidence type="ECO:0000313" key="5">
    <source>
        <dbReference type="Proteomes" id="UP000003987"/>
    </source>
</evidence>
<dbReference type="RefSeq" id="WP_006917412.1">
    <property type="nucleotide sequence ID" value="NZ_GG698806.1"/>
</dbReference>
<dbReference type="PANTHER" id="PTHR46558">
    <property type="entry name" value="TRACRIPTIONAL REGULATORY PROTEIN-RELATED-RELATED"/>
    <property type="match status" value="1"/>
</dbReference>
<reference evidence="4 5" key="1">
    <citation type="submission" date="2009-06" db="EMBL/GenBank/DDBJ databases">
        <title>The Genome Sequence of Lactobacillus coleohominis strain 101-4-CHN.</title>
        <authorList>
            <consortium name="The Broad Institute Genome Sequencing Platform"/>
            <person name="Ward D."/>
            <person name="Young S.K."/>
            <person name="Zeng Q."/>
            <person name="Koehrsen M."/>
            <person name="Alvarado L."/>
            <person name="Berlin A."/>
            <person name="Borenstein D."/>
            <person name="Chen Z."/>
            <person name="Engels R."/>
            <person name="Freedman E."/>
            <person name="Gellesch M."/>
            <person name="Goldberg J."/>
            <person name="Griggs A."/>
            <person name="Gujja S."/>
            <person name="Heiman D."/>
            <person name="Hepburn T."/>
            <person name="Howarth C."/>
            <person name="Jen D."/>
            <person name="Larson L."/>
            <person name="Lewis B."/>
            <person name="Mehta T."/>
            <person name="Park D."/>
            <person name="Pearson M."/>
            <person name="Roberts A."/>
            <person name="Saif S."/>
            <person name="Shea T."/>
            <person name="Shenoy N."/>
            <person name="Sisk P."/>
            <person name="Stolte C."/>
            <person name="Sykes S."/>
            <person name="Walk T."/>
            <person name="White J."/>
            <person name="Yandava C."/>
            <person name="Liu Y."/>
            <person name="Xu Q."/>
            <person name="Lander E."/>
            <person name="Nusbaum C."/>
            <person name="Galagan J."/>
            <person name="Birren B."/>
        </authorList>
    </citation>
    <scope>NUCLEOTIDE SEQUENCE [LARGE SCALE GENOMIC DNA]</scope>
    <source>
        <strain evidence="4 5">101-4-CHN</strain>
    </source>
</reference>
<dbReference type="CDD" id="cd00093">
    <property type="entry name" value="HTH_XRE"/>
    <property type="match status" value="1"/>
</dbReference>
<protein>
    <submittedName>
        <fullName evidence="4">DNA-binding helix-turn-helix protein</fullName>
    </submittedName>
</protein>
<dbReference type="InterPro" id="IPR010982">
    <property type="entry name" value="Lambda_DNA-bd_dom_sf"/>
</dbReference>
<dbReference type="STRING" id="575594.HMPREF0501_01473"/>
<keyword evidence="1 4" id="KW-0238">DNA-binding</keyword>
<dbReference type="SUPFAM" id="SSF47413">
    <property type="entry name" value="lambda repressor-like DNA-binding domains"/>
    <property type="match status" value="1"/>
</dbReference>
<dbReference type="EMBL" id="GG698806">
    <property type="protein sequence ID" value="EEU29679.1"/>
    <property type="molecule type" value="Genomic_DNA"/>
</dbReference>
<dbReference type="HOGENOM" id="CLU_066192_2_2_9"/>
<keyword evidence="2" id="KW-1133">Transmembrane helix</keyword>
<proteinExistence type="predicted"/>
<keyword evidence="2" id="KW-0812">Transmembrane</keyword>
<dbReference type="Proteomes" id="UP000003987">
    <property type="component" value="Unassembled WGS sequence"/>
</dbReference>
<feature type="transmembrane region" description="Helical" evidence="2">
    <location>
        <begin position="180"/>
        <end position="198"/>
    </location>
</feature>
<evidence type="ECO:0000256" key="2">
    <source>
        <dbReference type="SAM" id="Phobius"/>
    </source>
</evidence>
<dbReference type="InterPro" id="IPR001387">
    <property type="entry name" value="Cro/C1-type_HTH"/>
</dbReference>
<dbReference type="AlphaFoldDB" id="C7XXQ9"/>
<feature type="transmembrane region" description="Helical" evidence="2">
    <location>
        <begin position="83"/>
        <end position="102"/>
    </location>
</feature>
<keyword evidence="2" id="KW-0472">Membrane</keyword>
<sequence length="211" mass="24328">MKFSTQIKMRRKKRGLTQSVVAKKLYVTRQTISNWEQGKSYPDLNTLVRISDFYQISIDSLLREDQDLQEFLEQGKAYNAFSIFRGLFFIMYGIFFLMFNYINDSSSIIDVCTILFAIVFGVAILYGEHVKPFFLGISKERYHREGIIKCYRKSSFIGKAAFLLAIIIMIGMVISNNTDVATYLETALLVLIGMMNILHRYMWKPNAGAGE</sequence>
<feature type="transmembrane region" description="Helical" evidence="2">
    <location>
        <begin position="108"/>
        <end position="127"/>
    </location>
</feature>
<keyword evidence="5" id="KW-1185">Reference proteome</keyword>
<dbReference type="OrthoDB" id="9805856at2"/>
<evidence type="ECO:0000259" key="3">
    <source>
        <dbReference type="PROSITE" id="PS50943"/>
    </source>
</evidence>
<evidence type="ECO:0000313" key="4">
    <source>
        <dbReference type="EMBL" id="EEU29679.1"/>
    </source>
</evidence>
<dbReference type="PANTHER" id="PTHR46558:SF15">
    <property type="entry name" value="HELIX-TURN-HELIX DOMAIN PROTEIN"/>
    <property type="match status" value="1"/>
</dbReference>
<dbReference type="SMART" id="SM00530">
    <property type="entry name" value="HTH_XRE"/>
    <property type="match status" value="1"/>
</dbReference>
<dbReference type="eggNOG" id="COG1476">
    <property type="taxonomic scope" value="Bacteria"/>
</dbReference>
<dbReference type="Pfam" id="PF01381">
    <property type="entry name" value="HTH_3"/>
    <property type="match status" value="1"/>
</dbReference>
<accession>C7XXQ9</accession>
<organism evidence="4 5">
    <name type="scientific">Limosilactobacillus coleohominis 101-4-CHN</name>
    <dbReference type="NCBI Taxonomy" id="575594"/>
    <lineage>
        <taxon>Bacteria</taxon>
        <taxon>Bacillati</taxon>
        <taxon>Bacillota</taxon>
        <taxon>Bacilli</taxon>
        <taxon>Lactobacillales</taxon>
        <taxon>Lactobacillaceae</taxon>
        <taxon>Limosilactobacillus</taxon>
    </lineage>
</organism>